<dbReference type="PROSITE" id="PS51882">
    <property type="entry name" value="G_ALPHA"/>
    <property type="match status" value="1"/>
</dbReference>
<evidence type="ECO:0000256" key="3">
    <source>
        <dbReference type="ARBA" id="ARBA00023134"/>
    </source>
</evidence>
<dbReference type="PANTHER" id="PTHR10218">
    <property type="entry name" value="GTP-BINDING PROTEIN ALPHA SUBUNIT"/>
    <property type="match status" value="1"/>
</dbReference>
<evidence type="ECO:0000256" key="5">
    <source>
        <dbReference type="SAM" id="MobiDB-lite"/>
    </source>
</evidence>
<dbReference type="Pfam" id="PF00503">
    <property type="entry name" value="G-alpha"/>
    <property type="match status" value="1"/>
</dbReference>
<dbReference type="SUPFAM" id="SSF52540">
    <property type="entry name" value="P-loop containing nucleoside triphosphate hydrolases"/>
    <property type="match status" value="1"/>
</dbReference>
<dbReference type="EMBL" id="JBFXLU010000345">
    <property type="protein sequence ID" value="KAL2829069.1"/>
    <property type="molecule type" value="Genomic_DNA"/>
</dbReference>
<dbReference type="PANTHER" id="PTHR10218:SF302">
    <property type="entry name" value="GUANINE NUCLEOTIDE-BINDING PROTEIN ALPHA-5 SUBUNIT"/>
    <property type="match status" value="1"/>
</dbReference>
<dbReference type="Proteomes" id="UP001610446">
    <property type="component" value="Unassembled WGS sequence"/>
</dbReference>
<keyword evidence="2" id="KW-0547">Nucleotide-binding</keyword>
<feature type="compositionally biased region" description="Basic and acidic residues" evidence="5">
    <location>
        <begin position="242"/>
        <end position="256"/>
    </location>
</feature>
<evidence type="ECO:0000313" key="7">
    <source>
        <dbReference type="Proteomes" id="UP001610446"/>
    </source>
</evidence>
<keyword evidence="1" id="KW-0479">Metal-binding</keyword>
<evidence type="ECO:0000256" key="1">
    <source>
        <dbReference type="ARBA" id="ARBA00022723"/>
    </source>
</evidence>
<evidence type="ECO:0000313" key="6">
    <source>
        <dbReference type="EMBL" id="KAL2829069.1"/>
    </source>
</evidence>
<name>A0ABR4IMS0_9EURO</name>
<gene>
    <name evidence="6" type="ORF">BJY01DRAFT_255147</name>
</gene>
<dbReference type="InterPro" id="IPR027417">
    <property type="entry name" value="P-loop_NTPase"/>
</dbReference>
<organism evidence="6 7">
    <name type="scientific">Aspergillus pseudoustus</name>
    <dbReference type="NCBI Taxonomy" id="1810923"/>
    <lineage>
        <taxon>Eukaryota</taxon>
        <taxon>Fungi</taxon>
        <taxon>Dikarya</taxon>
        <taxon>Ascomycota</taxon>
        <taxon>Pezizomycotina</taxon>
        <taxon>Eurotiomycetes</taxon>
        <taxon>Eurotiomycetidae</taxon>
        <taxon>Eurotiales</taxon>
        <taxon>Aspergillaceae</taxon>
        <taxon>Aspergillus</taxon>
        <taxon>Aspergillus subgen. Nidulantes</taxon>
    </lineage>
</organism>
<accession>A0ABR4IMS0</accession>
<feature type="region of interest" description="Disordered" evidence="5">
    <location>
        <begin position="230"/>
        <end position="316"/>
    </location>
</feature>
<keyword evidence="3" id="KW-0342">GTP-binding</keyword>
<reference evidence="6 7" key="1">
    <citation type="submission" date="2024-07" db="EMBL/GenBank/DDBJ databases">
        <title>Section-level genome sequencing and comparative genomics of Aspergillus sections Usti and Cavernicolus.</title>
        <authorList>
            <consortium name="Lawrence Berkeley National Laboratory"/>
            <person name="Nybo J.L."/>
            <person name="Vesth T.C."/>
            <person name="Theobald S."/>
            <person name="Frisvad J.C."/>
            <person name="Larsen T.O."/>
            <person name="Kjaerboelling I."/>
            <person name="Rothschild-Mancinelli K."/>
            <person name="Lyhne E.K."/>
            <person name="Kogle M.E."/>
            <person name="Barry K."/>
            <person name="Clum A."/>
            <person name="Na H."/>
            <person name="Ledsgaard L."/>
            <person name="Lin J."/>
            <person name="Lipzen A."/>
            <person name="Kuo A."/>
            <person name="Riley R."/>
            <person name="Mondo S."/>
            <person name="Labutti K."/>
            <person name="Haridas S."/>
            <person name="Pangalinan J."/>
            <person name="Salamov A.A."/>
            <person name="Simmons B.A."/>
            <person name="Magnuson J.K."/>
            <person name="Chen J."/>
            <person name="Drula E."/>
            <person name="Henrissat B."/>
            <person name="Wiebenga A."/>
            <person name="Lubbers R.J."/>
            <person name="Gomes A.C."/>
            <person name="Makela M.R."/>
            <person name="Stajich J."/>
            <person name="Grigoriev I.V."/>
            <person name="Mortensen U.H."/>
            <person name="De Vries R.P."/>
            <person name="Baker S.E."/>
            <person name="Andersen M.R."/>
        </authorList>
    </citation>
    <scope>NUCLEOTIDE SEQUENCE [LARGE SCALE GENOMIC DNA]</scope>
    <source>
        <strain evidence="6 7">CBS 123904</strain>
    </source>
</reference>
<keyword evidence="4" id="KW-0807">Transducer</keyword>
<proteinExistence type="predicted"/>
<evidence type="ECO:0000256" key="2">
    <source>
        <dbReference type="ARBA" id="ARBA00022741"/>
    </source>
</evidence>
<protein>
    <submittedName>
        <fullName evidence="6">G-protein alpha subunit-domain-containing protein</fullName>
    </submittedName>
</protein>
<feature type="compositionally biased region" description="Polar residues" evidence="5">
    <location>
        <begin position="258"/>
        <end position="268"/>
    </location>
</feature>
<evidence type="ECO:0000256" key="4">
    <source>
        <dbReference type="ARBA" id="ARBA00023224"/>
    </source>
</evidence>
<sequence>MDPLSTVSAVGAILGILEVTTRSIRTLSDLQSRYANIGLRARILVGQLSTLHAALGQVKHLLDILGPANPDAPLSQISVDITNSLDCCQAVITILDQHLSRMQKDQLTVRDKTGFLWHERETADFQSLLNNQVNAGQRIESAPHCTPMTRFLQTPESRSTFSRIKDDASSLLWLRDADSEMTHRTNTTDSLGLVNTRFAFDRDLFSSRAYRVAAMSSMTRALTRKATALRTQDSASIQPDDVTERHVSMTDHERRSHAITSNDTSEQTDPGFASRRLGLPTVSPSAERRPLHRTNTDEERSKMVKARNKATSSEESLVSMLTETGTSSADGFINMTKVTEDYNGPKTNTILQKIDIKVQVTEAINRKTESRRLSELDGTSSAERHRFSYAASLASSTILAKKPETDTTRFTVGRARKIWEESSSCRYWRDFQRKIPRLADFQALALGSAREQIVASLDAADRVYGRRCPSMRAIRTFAAERLKSFPMQPPKHVQETIEHIRNDIKYVCGYIRDRDIANPAEITALDHETKRFLESVYHLLEPGHIPELEDWSYTKTTGIAFEAIGNEAALVPAAIFCDLSGQEKGRDIWQHVFPGASHVFYFVDAGSYESRLMEVGYQSRMVNSMVDQMGLFEVICTAPSLIDVEIVVFIHKIDKLERRLQDTPFNPLSYKGLREIDGDPQCLDTVKDYIAAIFKAIAANAGRNVRICFTTLRRPEEFSQAILSHALPLV</sequence>
<comment type="caution">
    <text evidence="6">The sequence shown here is derived from an EMBL/GenBank/DDBJ whole genome shotgun (WGS) entry which is preliminary data.</text>
</comment>
<dbReference type="InterPro" id="IPR001019">
    <property type="entry name" value="Gprotein_alpha_su"/>
</dbReference>
<keyword evidence="7" id="KW-1185">Reference proteome</keyword>
<dbReference type="Gene3D" id="3.40.50.300">
    <property type="entry name" value="P-loop containing nucleotide triphosphate hydrolases"/>
    <property type="match status" value="1"/>
</dbReference>
<feature type="compositionally biased region" description="Basic and acidic residues" evidence="5">
    <location>
        <begin position="286"/>
        <end position="302"/>
    </location>
</feature>